<feature type="domain" description="Bacterial Ig-like" evidence="2">
    <location>
        <begin position="1010"/>
        <end position="1093"/>
    </location>
</feature>
<sequence>MNWTSVLPKVVRVLVFSLCCDGAHMFCPNPLLMFALPKEVPMPQISQLRRFAVPITGTAMVAGMLLIGTPASAAISTTGFKTACVAGSIIGDVHKVTDNLITVDAPASVQPGETFTYRIQPSGTSYPDKDSGATTTNLSRLKVDYAIPANATFVSAAVVAGTSVGLDSVAPNVLRVNDSGNVDGSGGILRLSGNNQVIGNSPTTSTNSEGGIRVPKSKKNLDGSTNGNGDTWFRLPAVDVTMVAGATGVIQPKVRTAGTAGNLGASENFSTQLAKASFLGTQWAPTRCSPRENKDTTPLNAGAGPLATISIASAPVDVETTTSLSVPATAITGTAVDLTATVAPNNAVGSVQFKSNGTAIGSPVAVSAGVATLSHSFDAAGAQSVTADFTAGAGFVSSSASAQTVTVSDPAPVDVETTTSLSVPATAITGSAVDLTATVAPNNAVGTVQFKSNGAAIGSPVTVSNGTATLSHAFDAAGAQSITADFTAGAGFVSSSASAQTVTVSDPAPVDVETTTSLSVPATAITGTAVDLTATVAPNNAVGTVQFKSNGAAIGTPVTVTSGVATLSHSFDAAGAQSVTADFTAGAGFVSSSASAQTVTVSDPAPVDVETTTSLSVPATAITGTAVDLTATVAPNNAVGTVQFKSNGAAIGTPVTVTSGVATLSHSFDAAGAQSVTADFTAGAGFVSSSASAQTVTVSDPAPVDVETTTSLSVPATAITGTAVDLTATVAPNNAVGTVQFKSNGTAIGTPVTVTSGVATLSHSFDAAGAQSVTADFTAGAGFVSSSASAQTVTVSDPAPVDVETTTSLSVPATAITGTAVDLTATVAPNNAVGTVQFKSNGTAIGSPVTVSAGVATLSHSFDTAGAQSVTADFTAGAGFVSSSASAQTVTVSDPAPVDKATKTVLSVQGEAKVGLPVDLFATVSEDPSDALVPSGGTVQFKIGGVDQGAPVAVVDGVAKLPHVFGAEGTFVVSAVFSGSGVFTSSTAESVDVNVTVPTPSDVESSTSLTAPSSAKVGTSVQLKAVVSSSGATSGTVQFFDGTTPIGTAVDVVGGQAVLSHTFTTTGNHSITAVYSGAQGVTGSTSTTSVVNVGNGGGDFGSLGSLSLPFGS</sequence>
<dbReference type="eggNOG" id="COG2373">
    <property type="taxonomic scope" value="Bacteria"/>
</dbReference>
<feature type="domain" description="Bacterial Ig-like" evidence="2">
    <location>
        <begin position="422"/>
        <end position="505"/>
    </location>
</feature>
<accession>C0ZLS8</accession>
<dbReference type="InterPro" id="IPR032109">
    <property type="entry name" value="Big_3_5"/>
</dbReference>
<dbReference type="Proteomes" id="UP000002204">
    <property type="component" value="Chromosome"/>
</dbReference>
<dbReference type="InterPro" id="IPR013783">
    <property type="entry name" value="Ig-like_fold"/>
</dbReference>
<reference evidence="3 4" key="2">
    <citation type="journal article" date="2006" name="Environ. Microbiol.">
        <title>Sequence analysis of three plasmids harboured in Rhodococcus erythropolis strain PR4.</title>
        <authorList>
            <person name="Sekine M."/>
            <person name="Tanikawa S."/>
            <person name="Omata S."/>
            <person name="Saito M."/>
            <person name="Fujisawa T."/>
            <person name="Tsukatani N."/>
            <person name="Tajima T."/>
            <person name="Sekigawa T."/>
            <person name="Kosugi H."/>
            <person name="Matsuo Y."/>
            <person name="Nishiko R."/>
            <person name="Imamura K."/>
            <person name="Ito M."/>
            <person name="Narita H."/>
            <person name="Tago S."/>
            <person name="Fujita N."/>
            <person name="Harayama S."/>
        </authorList>
    </citation>
    <scope>NUCLEOTIDE SEQUENCE [LARGE SCALE GENOMIC DNA]</scope>
    <source>
        <strain evidence="4">PR4 / NBRC 100887</strain>
    </source>
</reference>
<evidence type="ECO:0000313" key="3">
    <source>
        <dbReference type="EMBL" id="BAH30905.1"/>
    </source>
</evidence>
<feature type="domain" description="Bacterial Ig-like" evidence="2">
    <location>
        <begin position="713"/>
        <end position="796"/>
    </location>
</feature>
<gene>
    <name evidence="3" type="ordered locus">RER_01970</name>
</gene>
<feature type="domain" description="Bacterial Ig-like" evidence="2">
    <location>
        <begin position="616"/>
        <end position="699"/>
    </location>
</feature>
<dbReference type="Pfam" id="PF16640">
    <property type="entry name" value="Big_3_5"/>
    <property type="match status" value="8"/>
</dbReference>
<name>C0ZLS8_RHOE4</name>
<evidence type="ECO:0000259" key="2">
    <source>
        <dbReference type="Pfam" id="PF16640"/>
    </source>
</evidence>
<dbReference type="GO" id="GO:0005975">
    <property type="term" value="P:carbohydrate metabolic process"/>
    <property type="evidence" value="ECO:0007669"/>
    <property type="project" value="UniProtKB-ARBA"/>
</dbReference>
<evidence type="ECO:0000313" key="4">
    <source>
        <dbReference type="Proteomes" id="UP000002204"/>
    </source>
</evidence>
<dbReference type="AlphaFoldDB" id="C0ZLS8"/>
<protein>
    <recommendedName>
        <fullName evidence="2">Bacterial Ig-like domain-containing protein</fullName>
    </recommendedName>
</protein>
<reference evidence="4" key="1">
    <citation type="submission" date="2005-03" db="EMBL/GenBank/DDBJ databases">
        <title>Comparison of the complete genome sequences of Rhodococcus erythropolis PR4 and Rhodococcus opacus B4.</title>
        <authorList>
            <person name="Takarada H."/>
            <person name="Sekine M."/>
            <person name="Hosoyama A."/>
            <person name="Yamada R."/>
            <person name="Fujisawa T."/>
            <person name="Omata S."/>
            <person name="Shimizu A."/>
            <person name="Tsukatani N."/>
            <person name="Tanikawa S."/>
            <person name="Fujita N."/>
            <person name="Harayama S."/>
        </authorList>
    </citation>
    <scope>NUCLEOTIDE SEQUENCE [LARGE SCALE GENOMIC DNA]</scope>
    <source>
        <strain evidence="4">PR4 / NBRC 100887</strain>
    </source>
</reference>
<feature type="region of interest" description="Disordered" evidence="1">
    <location>
        <begin position="194"/>
        <end position="227"/>
    </location>
</feature>
<feature type="domain" description="Bacterial Ig-like" evidence="2">
    <location>
        <begin position="810"/>
        <end position="893"/>
    </location>
</feature>
<dbReference type="Gene3D" id="2.60.40.10">
    <property type="entry name" value="Immunoglobulins"/>
    <property type="match status" value="8"/>
</dbReference>
<evidence type="ECO:0000256" key="1">
    <source>
        <dbReference type="SAM" id="MobiDB-lite"/>
    </source>
</evidence>
<feature type="domain" description="Bacterial Ig-like" evidence="2">
    <location>
        <begin position="325"/>
        <end position="408"/>
    </location>
</feature>
<dbReference type="EMBL" id="AP008957">
    <property type="protein sequence ID" value="BAH30905.1"/>
    <property type="molecule type" value="Genomic_DNA"/>
</dbReference>
<proteinExistence type="predicted"/>
<organism evidence="3 4">
    <name type="scientific">Rhodococcus erythropolis (strain PR4 / NBRC 100887)</name>
    <dbReference type="NCBI Taxonomy" id="234621"/>
    <lineage>
        <taxon>Bacteria</taxon>
        <taxon>Bacillati</taxon>
        <taxon>Actinomycetota</taxon>
        <taxon>Actinomycetes</taxon>
        <taxon>Mycobacteriales</taxon>
        <taxon>Nocardiaceae</taxon>
        <taxon>Rhodococcus</taxon>
        <taxon>Rhodococcus erythropolis group</taxon>
    </lineage>
</organism>
<feature type="domain" description="Bacterial Ig-like" evidence="2">
    <location>
        <begin position="908"/>
        <end position="996"/>
    </location>
</feature>
<dbReference type="KEGG" id="rer:RER_01970"/>
<feature type="domain" description="Bacterial Ig-like" evidence="2">
    <location>
        <begin position="519"/>
        <end position="602"/>
    </location>
</feature>
<feature type="compositionally biased region" description="Polar residues" evidence="1">
    <location>
        <begin position="194"/>
        <end position="209"/>
    </location>
</feature>
<dbReference type="HOGENOM" id="CLU_286181_0_0_11"/>